<name>A0ABD2W4N1_9HYME</name>
<dbReference type="AlphaFoldDB" id="A0ABD2W4N1"/>
<evidence type="ECO:0000313" key="3">
    <source>
        <dbReference type="Proteomes" id="UP001627154"/>
    </source>
</evidence>
<gene>
    <name evidence="2" type="ORF">TKK_016924</name>
</gene>
<evidence type="ECO:0000256" key="1">
    <source>
        <dbReference type="SAM" id="MobiDB-lite"/>
    </source>
</evidence>
<keyword evidence="3" id="KW-1185">Reference proteome</keyword>
<dbReference type="EMBL" id="JBJJXI010000136">
    <property type="protein sequence ID" value="KAL3387831.1"/>
    <property type="molecule type" value="Genomic_DNA"/>
</dbReference>
<feature type="region of interest" description="Disordered" evidence="1">
    <location>
        <begin position="1"/>
        <end position="22"/>
    </location>
</feature>
<feature type="compositionally biased region" description="Basic residues" evidence="1">
    <location>
        <begin position="1"/>
        <end position="14"/>
    </location>
</feature>
<proteinExistence type="predicted"/>
<comment type="caution">
    <text evidence="2">The sequence shown here is derived from an EMBL/GenBank/DDBJ whole genome shotgun (WGS) entry which is preliminary data.</text>
</comment>
<accession>A0ABD2W4N1</accession>
<organism evidence="2 3">
    <name type="scientific">Trichogramma kaykai</name>
    <dbReference type="NCBI Taxonomy" id="54128"/>
    <lineage>
        <taxon>Eukaryota</taxon>
        <taxon>Metazoa</taxon>
        <taxon>Ecdysozoa</taxon>
        <taxon>Arthropoda</taxon>
        <taxon>Hexapoda</taxon>
        <taxon>Insecta</taxon>
        <taxon>Pterygota</taxon>
        <taxon>Neoptera</taxon>
        <taxon>Endopterygota</taxon>
        <taxon>Hymenoptera</taxon>
        <taxon>Apocrita</taxon>
        <taxon>Proctotrupomorpha</taxon>
        <taxon>Chalcidoidea</taxon>
        <taxon>Trichogrammatidae</taxon>
        <taxon>Trichogramma</taxon>
    </lineage>
</organism>
<dbReference type="Proteomes" id="UP001627154">
    <property type="component" value="Unassembled WGS sequence"/>
</dbReference>
<protein>
    <submittedName>
        <fullName evidence="2">Uncharacterized protein</fullName>
    </submittedName>
</protein>
<evidence type="ECO:0000313" key="2">
    <source>
        <dbReference type="EMBL" id="KAL3387831.1"/>
    </source>
</evidence>
<reference evidence="2 3" key="1">
    <citation type="journal article" date="2024" name="bioRxiv">
        <title>A reference genome for Trichogramma kaykai: A tiny desert-dwelling parasitoid wasp with competing sex-ratio distorters.</title>
        <authorList>
            <person name="Culotta J."/>
            <person name="Lindsey A.R."/>
        </authorList>
    </citation>
    <scope>NUCLEOTIDE SEQUENCE [LARGE SCALE GENOMIC DNA]</scope>
    <source>
        <strain evidence="2 3">KSX58</strain>
    </source>
</reference>
<sequence length="93" mass="10677">MKTRHNKWNNKRTARPIASSPEKFPTIHQGFEALRSVAGTRSATTDYRSNDLISIPSYIYFLNNIPSRRELCKAITFGPMERTNGFLIKLYVA</sequence>